<feature type="binding site" evidence="5">
    <location>
        <position position="35"/>
    </location>
    <ligand>
        <name>S-methyl-5'-thioadenosine</name>
        <dbReference type="ChEBI" id="CHEBI:17509"/>
    </ligand>
</feature>
<dbReference type="EC" id="2.5.1.16" evidence="5"/>
<evidence type="ECO:0000256" key="4">
    <source>
        <dbReference type="ARBA" id="ARBA00023115"/>
    </source>
</evidence>
<comment type="catalytic activity">
    <reaction evidence="5 8">
        <text>S-adenosyl 3-(methylsulfanyl)propylamine + putrescine = S-methyl-5'-thioadenosine + spermidine + H(+)</text>
        <dbReference type="Rhea" id="RHEA:12721"/>
        <dbReference type="ChEBI" id="CHEBI:15378"/>
        <dbReference type="ChEBI" id="CHEBI:17509"/>
        <dbReference type="ChEBI" id="CHEBI:57443"/>
        <dbReference type="ChEBI" id="CHEBI:57834"/>
        <dbReference type="ChEBI" id="CHEBI:326268"/>
        <dbReference type="EC" id="2.5.1.16"/>
    </reaction>
</comment>
<gene>
    <name evidence="5" type="primary">speE</name>
    <name evidence="10" type="ORF">BI364_15625</name>
</gene>
<evidence type="ECO:0000259" key="9">
    <source>
        <dbReference type="PROSITE" id="PS51006"/>
    </source>
</evidence>
<dbReference type="Proteomes" id="UP000095401">
    <property type="component" value="Chromosome"/>
</dbReference>
<dbReference type="InterPro" id="IPR037163">
    <property type="entry name" value="Spermidine_synt_N_sf"/>
</dbReference>
<dbReference type="Pfam" id="PF17284">
    <property type="entry name" value="Spermine_synt_N"/>
    <property type="match status" value="1"/>
</dbReference>
<keyword evidence="4 5" id="KW-0620">Polyamine biosynthesis</keyword>
<dbReference type="RefSeq" id="WP_070079524.1">
    <property type="nucleotide sequence ID" value="NZ_CP017415.1"/>
</dbReference>
<keyword evidence="3 5" id="KW-0745">Spermidine biosynthesis</keyword>
<sequence>MALDQNWYTEIHADAGSAFSLKVKRKLHDEQSDYQRIEVFETEGYGNLMTIDGLVMLSDRDNFIYHEMMTHPALFSHLQPRRVVIVGGGDCGTLREVLKHPEVESVVQVEIDERVTRVSEQFFPALCESNGDPRAEFFFGDGIRWMKEAEPGSIDVIIIDSTDPVGPAKGLFSEPFYRDCLRALGEDGLLAQQSESPLYHSASIIRPMHDEMRKSGFLDTLTLFYPQPVYPSGWWSATLAAKSAPVTFLREEQCENKVFETHYYNDAIHRASMAVPEFVRRELLR</sequence>
<dbReference type="UniPathway" id="UPA00248">
    <property type="reaction ID" value="UER00314"/>
</dbReference>
<keyword evidence="11" id="KW-1185">Reference proteome</keyword>
<feature type="binding site" evidence="5">
    <location>
        <begin position="141"/>
        <end position="142"/>
    </location>
    <ligand>
        <name>S-methyl-5'-thioadenosine</name>
        <dbReference type="ChEBI" id="CHEBI:17509"/>
    </ligand>
</feature>
<dbReference type="Pfam" id="PF01564">
    <property type="entry name" value="Spermine_synth"/>
    <property type="match status" value="1"/>
</dbReference>
<feature type="binding site" evidence="5">
    <location>
        <position position="66"/>
    </location>
    <ligand>
        <name>spermidine</name>
        <dbReference type="ChEBI" id="CHEBI:57834"/>
    </ligand>
</feature>
<dbReference type="GO" id="GO:0005829">
    <property type="term" value="C:cytosol"/>
    <property type="evidence" value="ECO:0007669"/>
    <property type="project" value="TreeGrafter"/>
</dbReference>
<dbReference type="Gene3D" id="2.30.140.10">
    <property type="entry name" value="Spermidine synthase, tetramerisation domain"/>
    <property type="match status" value="1"/>
</dbReference>
<evidence type="ECO:0000256" key="8">
    <source>
        <dbReference type="RuleBase" id="RU003837"/>
    </source>
</evidence>
<feature type="binding site" evidence="5">
    <location>
        <position position="167"/>
    </location>
    <ligand>
        <name>S-methyl-5'-thioadenosine</name>
        <dbReference type="ChEBI" id="CHEBI:17509"/>
    </ligand>
</feature>
<evidence type="ECO:0000256" key="1">
    <source>
        <dbReference type="ARBA" id="ARBA00007867"/>
    </source>
</evidence>
<dbReference type="InterPro" id="IPR001045">
    <property type="entry name" value="Spermi_synthase"/>
</dbReference>
<dbReference type="InterPro" id="IPR030373">
    <property type="entry name" value="PABS_CS"/>
</dbReference>
<feature type="binding site" evidence="5">
    <location>
        <position position="90"/>
    </location>
    <ligand>
        <name>spermidine</name>
        <dbReference type="ChEBI" id="CHEBI:57834"/>
    </ligand>
</feature>
<dbReference type="InterPro" id="IPR029063">
    <property type="entry name" value="SAM-dependent_MTases_sf"/>
</dbReference>
<dbReference type="PANTHER" id="PTHR11558:SF11">
    <property type="entry name" value="SPERMIDINE SYNTHASE"/>
    <property type="match status" value="1"/>
</dbReference>
<evidence type="ECO:0000256" key="5">
    <source>
        <dbReference type="HAMAP-Rule" id="MF_00198"/>
    </source>
</evidence>
<feature type="binding site" evidence="5">
    <location>
        <begin position="160"/>
        <end position="163"/>
    </location>
    <ligand>
        <name>spermidine</name>
        <dbReference type="ChEBI" id="CHEBI:57834"/>
    </ligand>
</feature>
<comment type="subunit">
    <text evidence="5">Homodimer or homotetramer.</text>
</comment>
<keyword evidence="2 5" id="KW-0808">Transferase</keyword>
<evidence type="ECO:0000256" key="6">
    <source>
        <dbReference type="PROSITE-ProRule" id="PRU00354"/>
    </source>
</evidence>
<dbReference type="PROSITE" id="PS01330">
    <property type="entry name" value="PABS_1"/>
    <property type="match status" value="1"/>
</dbReference>
<dbReference type="InterPro" id="IPR035246">
    <property type="entry name" value="Spermidine_synt_N"/>
</dbReference>
<dbReference type="InterPro" id="IPR030374">
    <property type="entry name" value="PABS"/>
</dbReference>
<dbReference type="PANTHER" id="PTHR11558">
    <property type="entry name" value="SPERMIDINE/SPERMINE SYNTHASE"/>
    <property type="match status" value="1"/>
</dbReference>
<dbReference type="GO" id="GO:0008295">
    <property type="term" value="P:spermidine biosynthetic process"/>
    <property type="evidence" value="ECO:0007669"/>
    <property type="project" value="UniProtKB-UniRule"/>
</dbReference>
<evidence type="ECO:0000256" key="7">
    <source>
        <dbReference type="RuleBase" id="RU003836"/>
    </source>
</evidence>
<evidence type="ECO:0000313" key="10">
    <source>
        <dbReference type="EMBL" id="AOU99172.1"/>
    </source>
</evidence>
<dbReference type="PROSITE" id="PS51006">
    <property type="entry name" value="PABS_2"/>
    <property type="match status" value="1"/>
</dbReference>
<reference evidence="11" key="1">
    <citation type="submission" date="2016-09" db="EMBL/GenBank/DDBJ databases">
        <title>Acidihalobacter prosperus F5.</title>
        <authorList>
            <person name="Khaleque H.N."/>
            <person name="Ramsay J.P."/>
            <person name="Kaksonen A.H."/>
            <person name="Boxall N.J."/>
            <person name="Watkin E.L.J."/>
        </authorList>
    </citation>
    <scope>NUCLEOTIDE SEQUENCE [LARGE SCALE GENOMIC DNA]</scope>
    <source>
        <strain evidence="11">F5</strain>
    </source>
</reference>
<dbReference type="SUPFAM" id="SSF53335">
    <property type="entry name" value="S-adenosyl-L-methionine-dependent methyltransferases"/>
    <property type="match status" value="1"/>
</dbReference>
<evidence type="ECO:0000256" key="2">
    <source>
        <dbReference type="ARBA" id="ARBA00022679"/>
    </source>
</evidence>
<feature type="binding site" evidence="5">
    <location>
        <position position="110"/>
    </location>
    <ligand>
        <name>S-methyl-5'-thioadenosine</name>
        <dbReference type="ChEBI" id="CHEBI:17509"/>
    </ligand>
</feature>
<dbReference type="AlphaFoldDB" id="A0A1D8IRQ0"/>
<name>A0A1D8IRQ0_9GAMM</name>
<dbReference type="KEGG" id="aprs:BI364_15625"/>
<accession>A0A1D8IRQ0</accession>
<feature type="domain" description="PABS" evidence="9">
    <location>
        <begin position="5"/>
        <end position="242"/>
    </location>
</feature>
<dbReference type="Gene3D" id="3.40.50.150">
    <property type="entry name" value="Vaccinia Virus protein VP39"/>
    <property type="match status" value="1"/>
</dbReference>
<dbReference type="NCBIfam" id="TIGR00417">
    <property type="entry name" value="speE"/>
    <property type="match status" value="1"/>
</dbReference>
<comment type="function">
    <text evidence="5">Catalyzes the irreversible transfer of a propylamine group from the amino donor S-adenosylmethioninamine (decarboxy-AdoMet) to putrescine (1,4-diaminobutane) to yield spermidine.</text>
</comment>
<organism evidence="10 11">
    <name type="scientific">Acidihalobacter yilgarnensis</name>
    <dbReference type="NCBI Taxonomy" id="2819280"/>
    <lineage>
        <taxon>Bacteria</taxon>
        <taxon>Pseudomonadati</taxon>
        <taxon>Pseudomonadota</taxon>
        <taxon>Gammaproteobacteria</taxon>
        <taxon>Chromatiales</taxon>
        <taxon>Ectothiorhodospiraceae</taxon>
        <taxon>Acidihalobacter</taxon>
    </lineage>
</organism>
<feature type="active site" description="Proton acceptor" evidence="5 6">
    <location>
        <position position="160"/>
    </location>
</feature>
<comment type="similarity">
    <text evidence="1 5 7">Belongs to the spermidine/spermine synthase family.</text>
</comment>
<proteinExistence type="inferred from homology"/>
<dbReference type="GO" id="GO:0004766">
    <property type="term" value="F:spermidine synthase activity"/>
    <property type="evidence" value="ECO:0007669"/>
    <property type="project" value="UniProtKB-UniRule"/>
</dbReference>
<evidence type="ECO:0000256" key="3">
    <source>
        <dbReference type="ARBA" id="ARBA00023066"/>
    </source>
</evidence>
<dbReference type="EMBL" id="CP017415">
    <property type="protein sequence ID" value="AOU99172.1"/>
    <property type="molecule type" value="Genomic_DNA"/>
</dbReference>
<dbReference type="NCBIfam" id="NF002010">
    <property type="entry name" value="PRK00811.1"/>
    <property type="match status" value="1"/>
</dbReference>
<dbReference type="HAMAP" id="MF_00198">
    <property type="entry name" value="Spermidine_synth"/>
    <property type="match status" value="1"/>
</dbReference>
<comment type="pathway">
    <text evidence="5">Amine and polyamine biosynthesis; spermidine biosynthesis; spermidine from putrescine: step 1/1.</text>
</comment>
<protein>
    <recommendedName>
        <fullName evidence="5">Polyamine aminopropyltransferase</fullName>
    </recommendedName>
    <alternativeName>
        <fullName evidence="5">Putrescine aminopropyltransferase</fullName>
        <shortName evidence="5">PAPT</shortName>
    </alternativeName>
    <alternativeName>
        <fullName evidence="5">Spermidine synthase</fullName>
        <shortName evidence="5">SPDS</shortName>
        <shortName evidence="5">SPDSY</shortName>
        <ecNumber evidence="5">2.5.1.16</ecNumber>
    </alternativeName>
</protein>
<evidence type="ECO:0000313" key="11">
    <source>
        <dbReference type="Proteomes" id="UP000095401"/>
    </source>
</evidence>